<accession>A0A3Q3AWM8</accession>
<evidence type="ECO:0000256" key="4">
    <source>
        <dbReference type="SAM" id="Phobius"/>
    </source>
</evidence>
<dbReference type="InterPro" id="IPR036179">
    <property type="entry name" value="Ig-like_dom_sf"/>
</dbReference>
<comment type="subcellular location">
    <subcellularLocation>
        <location evidence="1">Membrane</location>
    </subcellularLocation>
</comment>
<keyword evidence="8" id="KW-1185">Reference proteome</keyword>
<dbReference type="GO" id="GO:0005102">
    <property type="term" value="F:signaling receptor binding"/>
    <property type="evidence" value="ECO:0007669"/>
    <property type="project" value="TreeGrafter"/>
</dbReference>
<evidence type="ECO:0000313" key="7">
    <source>
        <dbReference type="Ensembl" id="ENSKMAP00000021001.1"/>
    </source>
</evidence>
<dbReference type="InterPro" id="IPR003599">
    <property type="entry name" value="Ig_sub"/>
</dbReference>
<dbReference type="Ensembl" id="ENSKMAT00000021277.1">
    <property type="protein sequence ID" value="ENSKMAP00000021001.1"/>
    <property type="gene ID" value="ENSKMAG00000015617.1"/>
</dbReference>
<proteinExistence type="predicted"/>
<evidence type="ECO:0000256" key="2">
    <source>
        <dbReference type="ARBA" id="ARBA00023136"/>
    </source>
</evidence>
<feature type="chain" id="PRO_5018585360" evidence="5">
    <location>
        <begin position="29"/>
        <end position="299"/>
    </location>
</feature>
<dbReference type="OMA" id="RVICRAK"/>
<dbReference type="InterPro" id="IPR050504">
    <property type="entry name" value="IgSF_BTN/MOG"/>
</dbReference>
<evidence type="ECO:0000256" key="5">
    <source>
        <dbReference type="SAM" id="SignalP"/>
    </source>
</evidence>
<protein>
    <submittedName>
        <fullName evidence="7">Erythroid membrane-associated protein-like</fullName>
    </submittedName>
</protein>
<evidence type="ECO:0000256" key="3">
    <source>
        <dbReference type="ARBA" id="ARBA00023319"/>
    </source>
</evidence>
<dbReference type="GeneTree" id="ENSGT01120000272287"/>
<dbReference type="GO" id="GO:0001817">
    <property type="term" value="P:regulation of cytokine production"/>
    <property type="evidence" value="ECO:0007669"/>
    <property type="project" value="TreeGrafter"/>
</dbReference>
<dbReference type="PANTHER" id="PTHR24100:SF151">
    <property type="entry name" value="ICOS LIGAND"/>
    <property type="match status" value="1"/>
</dbReference>
<organism evidence="7 8">
    <name type="scientific">Kryptolebias marmoratus</name>
    <name type="common">Mangrove killifish</name>
    <name type="synonym">Rivulus marmoratus</name>
    <dbReference type="NCBI Taxonomy" id="37003"/>
    <lineage>
        <taxon>Eukaryota</taxon>
        <taxon>Metazoa</taxon>
        <taxon>Chordata</taxon>
        <taxon>Craniata</taxon>
        <taxon>Vertebrata</taxon>
        <taxon>Euteleostomi</taxon>
        <taxon>Actinopterygii</taxon>
        <taxon>Neopterygii</taxon>
        <taxon>Teleostei</taxon>
        <taxon>Neoteleostei</taxon>
        <taxon>Acanthomorphata</taxon>
        <taxon>Ovalentaria</taxon>
        <taxon>Atherinomorphae</taxon>
        <taxon>Cyprinodontiformes</taxon>
        <taxon>Rivulidae</taxon>
        <taxon>Kryptolebias</taxon>
    </lineage>
</organism>
<dbReference type="PROSITE" id="PS50835">
    <property type="entry name" value="IG_LIKE"/>
    <property type="match status" value="1"/>
</dbReference>
<feature type="domain" description="Ig-like" evidence="6">
    <location>
        <begin position="31"/>
        <end position="120"/>
    </location>
</feature>
<dbReference type="Gene3D" id="2.60.40.10">
    <property type="entry name" value="Immunoglobulins"/>
    <property type="match status" value="2"/>
</dbReference>
<dbReference type="InterPro" id="IPR013106">
    <property type="entry name" value="Ig_V-set"/>
</dbReference>
<keyword evidence="2 4" id="KW-0472">Membrane</keyword>
<dbReference type="PANTHER" id="PTHR24100">
    <property type="entry name" value="BUTYROPHILIN"/>
    <property type="match status" value="1"/>
</dbReference>
<reference evidence="7" key="2">
    <citation type="submission" date="2025-09" db="UniProtKB">
        <authorList>
            <consortium name="Ensembl"/>
        </authorList>
    </citation>
    <scope>IDENTIFICATION</scope>
</reference>
<dbReference type="SUPFAM" id="SSF48726">
    <property type="entry name" value="Immunoglobulin"/>
    <property type="match status" value="1"/>
</dbReference>
<dbReference type="GO" id="GO:0050852">
    <property type="term" value="P:T cell receptor signaling pathway"/>
    <property type="evidence" value="ECO:0007669"/>
    <property type="project" value="TreeGrafter"/>
</dbReference>
<dbReference type="SMART" id="SM00409">
    <property type="entry name" value="IG"/>
    <property type="match status" value="1"/>
</dbReference>
<keyword evidence="5" id="KW-0732">Signal</keyword>
<feature type="transmembrane region" description="Helical" evidence="4">
    <location>
        <begin position="237"/>
        <end position="258"/>
    </location>
</feature>
<evidence type="ECO:0000313" key="8">
    <source>
        <dbReference type="Proteomes" id="UP000264800"/>
    </source>
</evidence>
<keyword evidence="4" id="KW-0812">Transmembrane</keyword>
<name>A0A3Q3AWM8_KRYMA</name>
<dbReference type="InterPro" id="IPR013783">
    <property type="entry name" value="Ig-like_fold"/>
</dbReference>
<dbReference type="GO" id="GO:0009897">
    <property type="term" value="C:external side of plasma membrane"/>
    <property type="evidence" value="ECO:0007669"/>
    <property type="project" value="TreeGrafter"/>
</dbReference>
<keyword evidence="3" id="KW-0393">Immunoglobulin domain</keyword>
<dbReference type="InterPro" id="IPR007110">
    <property type="entry name" value="Ig-like_dom"/>
</dbReference>
<evidence type="ECO:0000259" key="6">
    <source>
        <dbReference type="PROSITE" id="PS50835"/>
    </source>
</evidence>
<evidence type="ECO:0000256" key="1">
    <source>
        <dbReference type="ARBA" id="ARBA00004370"/>
    </source>
</evidence>
<sequence length="299" mass="33356">MSLIRVSVAHVGLLFLLACSSCSGSASADVPRTITAYVKETTLLPCSITHEDDLPTMEWSKEGITPNITFLYRDGCETFAEKNPDFLHRTNLVLDNLKDGNLSQIIYNLRLSDGGRYQCRTLRGRRWQVEATVDLVVVAVSEPKLTVVPSAGDGVLLQCKAECWSSEPTVMFLDDQGNEIKAKDPKRDEALARCFTVTRRATLQAGTNRVICRAKHMNKTRDTEMYIPDNWMSSCSYIIAIVVTIGATFLFTCGLCLCRDRLCRKHGDIGKSIEHFSQEQIKPDVYFIVVSSSLPAPHQ</sequence>
<dbReference type="Pfam" id="PF07686">
    <property type="entry name" value="V-set"/>
    <property type="match status" value="1"/>
</dbReference>
<feature type="signal peptide" evidence="5">
    <location>
        <begin position="1"/>
        <end position="28"/>
    </location>
</feature>
<keyword evidence="4" id="KW-1133">Transmembrane helix</keyword>
<dbReference type="PROSITE" id="PS51257">
    <property type="entry name" value="PROKAR_LIPOPROTEIN"/>
    <property type="match status" value="1"/>
</dbReference>
<dbReference type="AlphaFoldDB" id="A0A3Q3AWM8"/>
<dbReference type="Proteomes" id="UP000264800">
    <property type="component" value="Unplaced"/>
</dbReference>
<reference evidence="7" key="1">
    <citation type="submission" date="2025-08" db="UniProtKB">
        <authorList>
            <consortium name="Ensembl"/>
        </authorList>
    </citation>
    <scope>IDENTIFICATION</scope>
</reference>